<gene>
    <name evidence="3" type="ORF">SAMN05216574_1026</name>
</gene>
<reference evidence="4" key="1">
    <citation type="submission" date="2016-10" db="EMBL/GenBank/DDBJ databases">
        <authorList>
            <person name="Varghese N."/>
            <person name="Submissions S."/>
        </authorList>
    </citation>
    <scope>NUCLEOTIDE SEQUENCE [LARGE SCALE GENOMIC DNA]</scope>
    <source>
        <strain evidence="4">DSM 46838</strain>
    </source>
</reference>
<feature type="compositionally biased region" description="Low complexity" evidence="1">
    <location>
        <begin position="95"/>
        <end position="144"/>
    </location>
</feature>
<keyword evidence="4" id="KW-1185">Reference proteome</keyword>
<evidence type="ECO:0000313" key="4">
    <source>
        <dbReference type="Proteomes" id="UP000198589"/>
    </source>
</evidence>
<keyword evidence="2" id="KW-0732">Signal</keyword>
<dbReference type="EMBL" id="FOND01000002">
    <property type="protein sequence ID" value="SFE04209.1"/>
    <property type="molecule type" value="Genomic_DNA"/>
</dbReference>
<organism evidence="3 4">
    <name type="scientific">Blastococcus tunisiensis</name>
    <dbReference type="NCBI Taxonomy" id="1798228"/>
    <lineage>
        <taxon>Bacteria</taxon>
        <taxon>Bacillati</taxon>
        <taxon>Actinomycetota</taxon>
        <taxon>Actinomycetes</taxon>
        <taxon>Geodermatophilales</taxon>
        <taxon>Geodermatophilaceae</taxon>
        <taxon>Blastococcus</taxon>
    </lineage>
</organism>
<dbReference type="AlphaFoldDB" id="A0A1I1XA18"/>
<accession>A0A1I1XA18</accession>
<feature type="compositionally biased region" description="Pro residues" evidence="1">
    <location>
        <begin position="84"/>
        <end position="94"/>
    </location>
</feature>
<evidence type="ECO:0008006" key="5">
    <source>
        <dbReference type="Google" id="ProtNLM"/>
    </source>
</evidence>
<sequence>MTSSRIRAFIGFCATTLMASSVAMLASPDAAAGTDASVAPATHQGLAAPGRDSGRTPLDATRAAPLEEDPEPRHSSWRGGTPTTPEPAPAPAPEVPSSAAPSSAATAPSASGAAPRSPQAEETAAAKPPVAAAPEQAPAPSAPAGNPDASWTQAWSTADATNIRSWFEANTGPTRPVSGTVPGGTIRSQADADRLTGRIVTSGLSVACTCTLQDFVLQNSELRITGGQVTVRNAMIDGKGNTSLVGVFTALGSADVTVSRVEITGHNDGIRAYASSVAGEYVYIHGRATANPRNHHQDGIQTIGGATSFDRSYVDMTGANTSATLIKPDASPIPKASVNRSVMIGGAFTFHVHDGPKGAPRNVDLRDNLTAPGYGRGIMSTWELSNPAASMITCSIRLSGTSRMIPLVDGARI</sequence>
<evidence type="ECO:0000256" key="2">
    <source>
        <dbReference type="SAM" id="SignalP"/>
    </source>
</evidence>
<evidence type="ECO:0000256" key="1">
    <source>
        <dbReference type="SAM" id="MobiDB-lite"/>
    </source>
</evidence>
<feature type="chain" id="PRO_5039398172" description="Right handed beta helix region" evidence="2">
    <location>
        <begin position="20"/>
        <end position="413"/>
    </location>
</feature>
<evidence type="ECO:0000313" key="3">
    <source>
        <dbReference type="EMBL" id="SFE04209.1"/>
    </source>
</evidence>
<dbReference type="Proteomes" id="UP000198589">
    <property type="component" value="Unassembled WGS sequence"/>
</dbReference>
<dbReference type="SUPFAM" id="SSF51126">
    <property type="entry name" value="Pectin lyase-like"/>
    <property type="match status" value="1"/>
</dbReference>
<feature type="region of interest" description="Disordered" evidence="1">
    <location>
        <begin position="167"/>
        <end position="186"/>
    </location>
</feature>
<feature type="region of interest" description="Disordered" evidence="1">
    <location>
        <begin position="44"/>
        <end position="151"/>
    </location>
</feature>
<feature type="signal peptide" evidence="2">
    <location>
        <begin position="1"/>
        <end position="19"/>
    </location>
</feature>
<dbReference type="InterPro" id="IPR011050">
    <property type="entry name" value="Pectin_lyase_fold/virulence"/>
</dbReference>
<name>A0A1I1XA18_9ACTN</name>
<protein>
    <recommendedName>
        <fullName evidence="5">Right handed beta helix region</fullName>
    </recommendedName>
</protein>
<proteinExistence type="predicted"/>